<reference evidence="3 4" key="1">
    <citation type="submission" date="2019-12" db="EMBL/GenBank/DDBJ databases">
        <title>Genomic-based taxomic classification of the family Erythrobacteraceae.</title>
        <authorList>
            <person name="Xu L."/>
        </authorList>
    </citation>
    <scope>NUCLEOTIDE SEQUENCE [LARGE SCALE GENOMIC DNA]</scope>
    <source>
        <strain evidence="3 4">MCCC 1A09962</strain>
    </source>
</reference>
<evidence type="ECO:0000313" key="4">
    <source>
        <dbReference type="Proteomes" id="UP000433104"/>
    </source>
</evidence>
<dbReference type="Pfam" id="PF07811">
    <property type="entry name" value="TadE"/>
    <property type="match status" value="1"/>
</dbReference>
<feature type="domain" description="TadE-like" evidence="2">
    <location>
        <begin position="6"/>
        <end position="48"/>
    </location>
</feature>
<keyword evidence="1" id="KW-0812">Transmembrane</keyword>
<evidence type="ECO:0000259" key="2">
    <source>
        <dbReference type="Pfam" id="PF07811"/>
    </source>
</evidence>
<dbReference type="Proteomes" id="UP000433104">
    <property type="component" value="Unassembled WGS sequence"/>
</dbReference>
<feature type="transmembrane region" description="Helical" evidence="1">
    <location>
        <begin position="12"/>
        <end position="34"/>
    </location>
</feature>
<gene>
    <name evidence="3" type="ORF">GRI38_08150</name>
</gene>
<dbReference type="AlphaFoldDB" id="A0A844ZEN3"/>
<dbReference type="EMBL" id="WTYW01000001">
    <property type="protein sequence ID" value="MXO86004.1"/>
    <property type="molecule type" value="Genomic_DNA"/>
</dbReference>
<dbReference type="InterPro" id="IPR012495">
    <property type="entry name" value="TadE-like_dom"/>
</dbReference>
<comment type="caution">
    <text evidence="3">The sequence shown here is derived from an EMBL/GenBank/DDBJ whole genome shotgun (WGS) entry which is preliminary data.</text>
</comment>
<keyword evidence="4" id="KW-1185">Reference proteome</keyword>
<name>A0A844ZEN3_9SPHN</name>
<sequence length="158" mass="16415">MRDRSGAAAAEMALMVPLLMILMFGGFEAGHYFYTEHKIVKAVRDGARYAGRLPFSAYDCGSGTSSQAALIQNVTRTGVADTTAPPLIYNWTDNADVTVSVTCNTAETTKGIFTDLASGAPVVTVSATASYPSLFGALGLLDADINVAANAQAVVNGL</sequence>
<accession>A0A844ZEN3</accession>
<proteinExistence type="predicted"/>
<evidence type="ECO:0000313" key="3">
    <source>
        <dbReference type="EMBL" id="MXO86004.1"/>
    </source>
</evidence>
<keyword evidence="1" id="KW-1133">Transmembrane helix</keyword>
<organism evidence="3 4">
    <name type="scientific">Parapontixanthobacter aurantiacus</name>
    <dbReference type="NCBI Taxonomy" id="1463599"/>
    <lineage>
        <taxon>Bacteria</taxon>
        <taxon>Pseudomonadati</taxon>
        <taxon>Pseudomonadota</taxon>
        <taxon>Alphaproteobacteria</taxon>
        <taxon>Sphingomonadales</taxon>
        <taxon>Erythrobacteraceae</taxon>
        <taxon>Parapontixanthobacter</taxon>
    </lineage>
</organism>
<dbReference type="OrthoDB" id="7449015at2"/>
<keyword evidence="1" id="KW-0472">Membrane</keyword>
<protein>
    <submittedName>
        <fullName evidence="3">Pilus assembly protein TadE</fullName>
    </submittedName>
</protein>
<evidence type="ECO:0000256" key="1">
    <source>
        <dbReference type="SAM" id="Phobius"/>
    </source>
</evidence>